<sequence>MFVFTGKFDWLSYSSNDTMTIVAPGVLDTNQPIWGFWQWTVDAKGVAKPNVVQLGKATSVGPP</sequence>
<proteinExistence type="predicted"/>
<evidence type="ECO:0000313" key="2">
    <source>
        <dbReference type="Proteomes" id="UP000053257"/>
    </source>
</evidence>
<dbReference type="OrthoDB" id="2727133at2759"/>
<dbReference type="AlphaFoldDB" id="A0A0C3S163"/>
<organism evidence="1 2">
    <name type="scientific">Phlebiopsis gigantea (strain 11061_1 CR5-6)</name>
    <name type="common">White-rot fungus</name>
    <name type="synonym">Peniophora gigantea</name>
    <dbReference type="NCBI Taxonomy" id="745531"/>
    <lineage>
        <taxon>Eukaryota</taxon>
        <taxon>Fungi</taxon>
        <taxon>Dikarya</taxon>
        <taxon>Basidiomycota</taxon>
        <taxon>Agaricomycotina</taxon>
        <taxon>Agaricomycetes</taxon>
        <taxon>Polyporales</taxon>
        <taxon>Phanerochaetaceae</taxon>
        <taxon>Phlebiopsis</taxon>
    </lineage>
</organism>
<dbReference type="Proteomes" id="UP000053257">
    <property type="component" value="Unassembled WGS sequence"/>
</dbReference>
<evidence type="ECO:0000313" key="1">
    <source>
        <dbReference type="EMBL" id="KIP02922.1"/>
    </source>
</evidence>
<name>A0A0C3S163_PHLG1</name>
<protein>
    <submittedName>
        <fullName evidence="1">Uncharacterized protein</fullName>
    </submittedName>
</protein>
<reference evidence="1 2" key="1">
    <citation type="journal article" date="2014" name="PLoS Genet.">
        <title>Analysis of the Phlebiopsis gigantea genome, transcriptome and secretome provides insight into its pioneer colonization strategies of wood.</title>
        <authorList>
            <person name="Hori C."/>
            <person name="Ishida T."/>
            <person name="Igarashi K."/>
            <person name="Samejima M."/>
            <person name="Suzuki H."/>
            <person name="Master E."/>
            <person name="Ferreira P."/>
            <person name="Ruiz-Duenas F.J."/>
            <person name="Held B."/>
            <person name="Canessa P."/>
            <person name="Larrondo L.F."/>
            <person name="Schmoll M."/>
            <person name="Druzhinina I.S."/>
            <person name="Kubicek C.P."/>
            <person name="Gaskell J.A."/>
            <person name="Kersten P."/>
            <person name="St John F."/>
            <person name="Glasner J."/>
            <person name="Sabat G."/>
            <person name="Splinter BonDurant S."/>
            <person name="Syed K."/>
            <person name="Yadav J."/>
            <person name="Mgbeahuruike A.C."/>
            <person name="Kovalchuk A."/>
            <person name="Asiegbu F.O."/>
            <person name="Lackner G."/>
            <person name="Hoffmeister D."/>
            <person name="Rencoret J."/>
            <person name="Gutierrez A."/>
            <person name="Sun H."/>
            <person name="Lindquist E."/>
            <person name="Barry K."/>
            <person name="Riley R."/>
            <person name="Grigoriev I.V."/>
            <person name="Henrissat B."/>
            <person name="Kues U."/>
            <person name="Berka R.M."/>
            <person name="Martinez A.T."/>
            <person name="Covert S.F."/>
            <person name="Blanchette R.A."/>
            <person name="Cullen D."/>
        </authorList>
    </citation>
    <scope>NUCLEOTIDE SEQUENCE [LARGE SCALE GENOMIC DNA]</scope>
    <source>
        <strain evidence="1 2">11061_1 CR5-6</strain>
    </source>
</reference>
<accession>A0A0C3S163</accession>
<dbReference type="HOGENOM" id="CLU_2886583_0_0_1"/>
<keyword evidence="2" id="KW-1185">Reference proteome</keyword>
<dbReference type="EMBL" id="KN840644">
    <property type="protein sequence ID" value="KIP02922.1"/>
    <property type="molecule type" value="Genomic_DNA"/>
</dbReference>
<gene>
    <name evidence="1" type="ORF">PHLGIDRAFT_78376</name>
</gene>